<name>A0A4Y2MX91_ARAVE</name>
<reference evidence="4 6" key="1">
    <citation type="journal article" date="2019" name="Sci. Rep.">
        <title>Orb-weaving spider Araneus ventricosus genome elucidates the spidroin gene catalogue.</title>
        <authorList>
            <person name="Kono N."/>
            <person name="Nakamura H."/>
            <person name="Ohtoshi R."/>
            <person name="Moran D.A.P."/>
            <person name="Shinohara A."/>
            <person name="Yoshida Y."/>
            <person name="Fujiwara M."/>
            <person name="Mori M."/>
            <person name="Tomita M."/>
            <person name="Arakawa K."/>
        </authorList>
    </citation>
    <scope>NUCLEOTIDE SEQUENCE [LARGE SCALE GENOMIC DNA]</scope>
</reference>
<organism evidence="4 6">
    <name type="scientific">Araneus ventricosus</name>
    <name type="common">Orbweaver spider</name>
    <name type="synonym">Epeira ventricosa</name>
    <dbReference type="NCBI Taxonomy" id="182803"/>
    <lineage>
        <taxon>Eukaryota</taxon>
        <taxon>Metazoa</taxon>
        <taxon>Ecdysozoa</taxon>
        <taxon>Arthropoda</taxon>
        <taxon>Chelicerata</taxon>
        <taxon>Arachnida</taxon>
        <taxon>Araneae</taxon>
        <taxon>Araneomorphae</taxon>
        <taxon>Entelegynae</taxon>
        <taxon>Araneoidea</taxon>
        <taxon>Araneidae</taxon>
        <taxon>Araneus</taxon>
    </lineage>
</organism>
<sequence length="354" mass="40762">MGRKKPEIRIEMKKLIVDHYKSGKSIRKISAVKLTLEARKRFGKISHLETVRNILRNHDFHAPVARRKPFISRVNQKERLKFARCYFKKPKEFWESVIFVVESKFNVFGSNGKQKVWRRLNTELKLRNLRDTVKHGVGSHFVWGCMSSFGTGNLELIDSKVNKYGYLDILKRNIRQSAQKMGILANFKLYQDNDPKHTSHVCRLWALYHCPIVIKTPAQSPDLNSIEHLWDNIQQHLHESNITSKNILKEKLIEAWRNIDPNTCKKLVNSMPSRLKESEGTRSAQTALARLRSGHIKSLKFVDKEKTYSSCPCSCPASPAHVIDCIGASARLLWSEGETGLVVLLERHGIMDLV</sequence>
<feature type="domain" description="Transposase Tc1-like" evidence="1">
    <location>
        <begin position="27"/>
        <end position="86"/>
    </location>
</feature>
<dbReference type="EMBL" id="BGPR01007580">
    <property type="protein sequence ID" value="GBN27987.1"/>
    <property type="molecule type" value="Genomic_DNA"/>
</dbReference>
<dbReference type="EMBL" id="BGPR01008044">
    <property type="protein sequence ID" value="GBN31158.1"/>
    <property type="molecule type" value="Genomic_DNA"/>
</dbReference>
<evidence type="ECO:0000259" key="1">
    <source>
        <dbReference type="Pfam" id="PF01498"/>
    </source>
</evidence>
<protein>
    <submittedName>
        <fullName evidence="4">Transposable element Tc1 transposase</fullName>
    </submittedName>
</protein>
<dbReference type="EMBL" id="BGPR01007577">
    <property type="protein sequence ID" value="GBN27971.1"/>
    <property type="molecule type" value="Genomic_DNA"/>
</dbReference>
<evidence type="ECO:0000313" key="3">
    <source>
        <dbReference type="EMBL" id="GBN27987.1"/>
    </source>
</evidence>
<dbReference type="GO" id="GO:0003677">
    <property type="term" value="F:DNA binding"/>
    <property type="evidence" value="ECO:0007669"/>
    <property type="project" value="InterPro"/>
</dbReference>
<dbReference type="InterPro" id="IPR002492">
    <property type="entry name" value="Transposase_Tc1-like"/>
</dbReference>
<dbReference type="Gene3D" id="3.30.420.10">
    <property type="entry name" value="Ribonuclease H-like superfamily/Ribonuclease H"/>
    <property type="match status" value="1"/>
</dbReference>
<dbReference type="GO" id="GO:0006313">
    <property type="term" value="P:DNA transposition"/>
    <property type="evidence" value="ECO:0007669"/>
    <property type="project" value="InterPro"/>
</dbReference>
<comment type="caution">
    <text evidence="4">The sequence shown here is derived from an EMBL/GenBank/DDBJ whole genome shotgun (WGS) entry which is preliminary data.</text>
</comment>
<dbReference type="InterPro" id="IPR052338">
    <property type="entry name" value="Transposase_5"/>
</dbReference>
<dbReference type="OrthoDB" id="4843387at2759"/>
<accession>A0A4Y2MX91</accession>
<evidence type="ECO:0000313" key="5">
    <source>
        <dbReference type="EMBL" id="GBN31158.1"/>
    </source>
</evidence>
<dbReference type="PANTHER" id="PTHR23022">
    <property type="entry name" value="TRANSPOSABLE ELEMENT-RELATED"/>
    <property type="match status" value="1"/>
</dbReference>
<dbReference type="Pfam" id="PF01498">
    <property type="entry name" value="HTH_Tnp_Tc3_2"/>
    <property type="match status" value="1"/>
</dbReference>
<keyword evidence="6" id="KW-1185">Reference proteome</keyword>
<evidence type="ECO:0000313" key="4">
    <source>
        <dbReference type="EMBL" id="GBN31149.1"/>
    </source>
</evidence>
<dbReference type="AlphaFoldDB" id="A0A4Y2MX91"/>
<gene>
    <name evidence="4" type="primary">tc1a_89</name>
    <name evidence="3" type="synonym">tc1a_306</name>
    <name evidence="5" type="synonym">tc1a_427</name>
    <name evidence="2" type="synonym">tc1a_484</name>
    <name evidence="5" type="ORF">AVEN_227928_1</name>
    <name evidence="4" type="ORF">AVEN_236676_1</name>
    <name evidence="2" type="ORF">AVEN_259438_1</name>
    <name evidence="3" type="ORF">AVEN_4372_1</name>
</gene>
<dbReference type="PANTHER" id="PTHR23022:SF135">
    <property type="entry name" value="SI:DKEY-77F5.3"/>
    <property type="match status" value="1"/>
</dbReference>
<dbReference type="EMBL" id="BGPR01008043">
    <property type="protein sequence ID" value="GBN31149.1"/>
    <property type="molecule type" value="Genomic_DNA"/>
</dbReference>
<dbReference type="GO" id="GO:0015074">
    <property type="term" value="P:DNA integration"/>
    <property type="evidence" value="ECO:0007669"/>
    <property type="project" value="InterPro"/>
</dbReference>
<evidence type="ECO:0000313" key="6">
    <source>
        <dbReference type="Proteomes" id="UP000499080"/>
    </source>
</evidence>
<proteinExistence type="predicted"/>
<dbReference type="InterPro" id="IPR036397">
    <property type="entry name" value="RNaseH_sf"/>
</dbReference>
<dbReference type="Proteomes" id="UP000499080">
    <property type="component" value="Unassembled WGS sequence"/>
</dbReference>
<evidence type="ECO:0000313" key="2">
    <source>
        <dbReference type="EMBL" id="GBN27971.1"/>
    </source>
</evidence>